<keyword evidence="3" id="KW-0238">DNA-binding</keyword>
<dbReference type="Pfam" id="PF03466">
    <property type="entry name" value="LysR_substrate"/>
    <property type="match status" value="1"/>
</dbReference>
<keyword evidence="2" id="KW-0805">Transcription regulation</keyword>
<dbReference type="PANTHER" id="PTHR30537:SF5">
    <property type="entry name" value="HTH-TYPE TRANSCRIPTIONAL ACTIVATOR TTDR-RELATED"/>
    <property type="match status" value="1"/>
</dbReference>
<dbReference type="PROSITE" id="PS50931">
    <property type="entry name" value="HTH_LYSR"/>
    <property type="match status" value="1"/>
</dbReference>
<reference evidence="7" key="1">
    <citation type="journal article" date="2019" name="Int. J. Syst. Evol. Microbiol.">
        <title>The Global Catalogue of Microorganisms (GCM) 10K type strain sequencing project: providing services to taxonomists for standard genome sequencing and annotation.</title>
        <authorList>
            <consortium name="The Broad Institute Genomics Platform"/>
            <consortium name="The Broad Institute Genome Sequencing Center for Infectious Disease"/>
            <person name="Wu L."/>
            <person name="Ma J."/>
        </authorList>
    </citation>
    <scope>NUCLEOTIDE SEQUENCE [LARGE SCALE GENOMIC DNA]</scope>
    <source>
        <strain evidence="7">KCTC 52487</strain>
    </source>
</reference>
<dbReference type="PANTHER" id="PTHR30537">
    <property type="entry name" value="HTH-TYPE TRANSCRIPTIONAL REGULATOR"/>
    <property type="match status" value="1"/>
</dbReference>
<comment type="caution">
    <text evidence="6">The sequence shown here is derived from an EMBL/GenBank/DDBJ whole genome shotgun (WGS) entry which is preliminary data.</text>
</comment>
<evidence type="ECO:0000313" key="6">
    <source>
        <dbReference type="EMBL" id="MFC2925815.1"/>
    </source>
</evidence>
<evidence type="ECO:0000256" key="3">
    <source>
        <dbReference type="ARBA" id="ARBA00023125"/>
    </source>
</evidence>
<name>A0ABV6ZWM8_9PROT</name>
<keyword evidence="4" id="KW-0804">Transcription</keyword>
<dbReference type="RefSeq" id="WP_343165729.1">
    <property type="nucleotide sequence ID" value="NZ_JBHRSV010000009.1"/>
</dbReference>
<dbReference type="SUPFAM" id="SSF46785">
    <property type="entry name" value="Winged helix' DNA-binding domain"/>
    <property type="match status" value="1"/>
</dbReference>
<dbReference type="InterPro" id="IPR005119">
    <property type="entry name" value="LysR_subst-bd"/>
</dbReference>
<dbReference type="InterPro" id="IPR000847">
    <property type="entry name" value="LysR_HTH_N"/>
</dbReference>
<evidence type="ECO:0000313" key="7">
    <source>
        <dbReference type="Proteomes" id="UP001595379"/>
    </source>
</evidence>
<proteinExistence type="inferred from homology"/>
<comment type="similarity">
    <text evidence="1">Belongs to the LysR transcriptional regulatory family.</text>
</comment>
<feature type="domain" description="HTH lysR-type" evidence="5">
    <location>
        <begin position="6"/>
        <end position="63"/>
    </location>
</feature>
<sequence>MTGQTLSLAALRAFARIVETGSVTRASRSLNISQSAVSHHLKAVEARASAPLFIRSGQRLIPTETGRLFYIDVRDALRILTGAETRLHPGGETRLVLGVQYSIGFHALAPVWTRIADACPGLRIDLDLLAEEPATGQRHIDVCVSTWPLDPDFLTKAEFETHWRPYAAPGIAVSGWEGGGPSLISFENGTDWRSWGMTNEQIVGRTIHTNSAGLAQTLATQGAGIALCADILANAAVGSGQLSPLSDRTIVLEWGQIRLAVNAQSAQRAEIGPLVELLSSILSPG</sequence>
<dbReference type="Proteomes" id="UP001595379">
    <property type="component" value="Unassembled WGS sequence"/>
</dbReference>
<dbReference type="Gene3D" id="3.40.190.290">
    <property type="match status" value="1"/>
</dbReference>
<keyword evidence="7" id="KW-1185">Reference proteome</keyword>
<evidence type="ECO:0000256" key="1">
    <source>
        <dbReference type="ARBA" id="ARBA00009437"/>
    </source>
</evidence>
<accession>A0ABV6ZWM8</accession>
<evidence type="ECO:0000256" key="2">
    <source>
        <dbReference type="ARBA" id="ARBA00023015"/>
    </source>
</evidence>
<dbReference type="Pfam" id="PF00126">
    <property type="entry name" value="HTH_1"/>
    <property type="match status" value="1"/>
</dbReference>
<organism evidence="6 7">
    <name type="scientific">Hyphobacterium vulgare</name>
    <dbReference type="NCBI Taxonomy" id="1736751"/>
    <lineage>
        <taxon>Bacteria</taxon>
        <taxon>Pseudomonadati</taxon>
        <taxon>Pseudomonadota</taxon>
        <taxon>Alphaproteobacteria</taxon>
        <taxon>Maricaulales</taxon>
        <taxon>Maricaulaceae</taxon>
        <taxon>Hyphobacterium</taxon>
    </lineage>
</organism>
<dbReference type="InterPro" id="IPR036390">
    <property type="entry name" value="WH_DNA-bd_sf"/>
</dbReference>
<dbReference type="Gene3D" id="1.10.10.10">
    <property type="entry name" value="Winged helix-like DNA-binding domain superfamily/Winged helix DNA-binding domain"/>
    <property type="match status" value="1"/>
</dbReference>
<evidence type="ECO:0000259" key="5">
    <source>
        <dbReference type="PROSITE" id="PS50931"/>
    </source>
</evidence>
<dbReference type="InterPro" id="IPR058163">
    <property type="entry name" value="LysR-type_TF_proteobact-type"/>
</dbReference>
<gene>
    <name evidence="6" type="ORF">ACFOOR_06825</name>
</gene>
<dbReference type="SUPFAM" id="SSF53850">
    <property type="entry name" value="Periplasmic binding protein-like II"/>
    <property type="match status" value="1"/>
</dbReference>
<protein>
    <submittedName>
        <fullName evidence="6">LysR family transcriptional regulator</fullName>
    </submittedName>
</protein>
<dbReference type="EMBL" id="JBHRSV010000009">
    <property type="protein sequence ID" value="MFC2925815.1"/>
    <property type="molecule type" value="Genomic_DNA"/>
</dbReference>
<evidence type="ECO:0000256" key="4">
    <source>
        <dbReference type="ARBA" id="ARBA00023163"/>
    </source>
</evidence>
<dbReference type="InterPro" id="IPR036388">
    <property type="entry name" value="WH-like_DNA-bd_sf"/>
</dbReference>
<dbReference type="PRINTS" id="PR00039">
    <property type="entry name" value="HTHLYSR"/>
</dbReference>